<comment type="similarity">
    <text evidence="1">Belongs to the glycosyltransferase 2 family.</text>
</comment>
<protein>
    <submittedName>
        <fullName evidence="5">Beta-1,3-glucosyltransferase</fullName>
    </submittedName>
</protein>
<evidence type="ECO:0000256" key="1">
    <source>
        <dbReference type="ARBA" id="ARBA00006739"/>
    </source>
</evidence>
<dbReference type="Pfam" id="PF00535">
    <property type="entry name" value="Glycos_transf_2"/>
    <property type="match status" value="1"/>
</dbReference>
<keyword evidence="3 5" id="KW-0808">Transferase</keyword>
<dbReference type="Proteomes" id="UP000018949">
    <property type="component" value="Unassembled WGS sequence"/>
</dbReference>
<dbReference type="eggNOG" id="COG1216">
    <property type="taxonomic scope" value="Bacteria"/>
</dbReference>
<keyword evidence="2" id="KW-0328">Glycosyltransferase</keyword>
<reference evidence="5 6" key="1">
    <citation type="submission" date="2013-12" db="EMBL/GenBank/DDBJ databases">
        <title>NBRP : Genome information of microbial organism related human and environment.</title>
        <authorList>
            <person name="Hattori M."/>
            <person name="Oshima K."/>
            <person name="Inaba H."/>
            <person name="Suda W."/>
            <person name="Sakamoto M."/>
            <person name="Iino T."/>
            <person name="Kitahara M."/>
            <person name="Oshida Y."/>
            <person name="Iida T."/>
            <person name="Kudo T."/>
            <person name="Itoh T."/>
            <person name="Ahmed I."/>
            <person name="Ohkuma M."/>
        </authorList>
    </citation>
    <scope>NUCLEOTIDE SEQUENCE [LARGE SCALE GENOMIC DNA]</scope>
    <source>
        <strain evidence="5 6">JCM 21738</strain>
    </source>
</reference>
<evidence type="ECO:0000313" key="5">
    <source>
        <dbReference type="EMBL" id="GAE44192.1"/>
    </source>
</evidence>
<dbReference type="InterPro" id="IPR001173">
    <property type="entry name" value="Glyco_trans_2-like"/>
</dbReference>
<organism evidence="5 6">
    <name type="scientific">Mesobacillus boroniphilus JCM 21738</name>
    <dbReference type="NCBI Taxonomy" id="1294265"/>
    <lineage>
        <taxon>Bacteria</taxon>
        <taxon>Bacillati</taxon>
        <taxon>Bacillota</taxon>
        <taxon>Bacilli</taxon>
        <taxon>Bacillales</taxon>
        <taxon>Bacillaceae</taxon>
        <taxon>Mesobacillus</taxon>
    </lineage>
</organism>
<gene>
    <name evidence="5" type="ORF">JCM21738_879</name>
</gene>
<dbReference type="CDD" id="cd00761">
    <property type="entry name" value="Glyco_tranf_GTA_type"/>
    <property type="match status" value="1"/>
</dbReference>
<dbReference type="PANTHER" id="PTHR22916">
    <property type="entry name" value="GLYCOSYLTRANSFERASE"/>
    <property type="match status" value="1"/>
</dbReference>
<evidence type="ECO:0000259" key="4">
    <source>
        <dbReference type="Pfam" id="PF00535"/>
    </source>
</evidence>
<evidence type="ECO:0000256" key="2">
    <source>
        <dbReference type="ARBA" id="ARBA00022676"/>
    </source>
</evidence>
<name>W4RJ66_9BACI</name>
<evidence type="ECO:0000256" key="3">
    <source>
        <dbReference type="ARBA" id="ARBA00022679"/>
    </source>
</evidence>
<keyword evidence="6" id="KW-1185">Reference proteome</keyword>
<dbReference type="GO" id="GO:0016757">
    <property type="term" value="F:glycosyltransferase activity"/>
    <property type="evidence" value="ECO:0007669"/>
    <property type="project" value="UniProtKB-KW"/>
</dbReference>
<evidence type="ECO:0000313" key="6">
    <source>
        <dbReference type="Proteomes" id="UP000018949"/>
    </source>
</evidence>
<proteinExistence type="inferred from homology"/>
<dbReference type="SUPFAM" id="SSF53448">
    <property type="entry name" value="Nucleotide-diphospho-sugar transferases"/>
    <property type="match status" value="1"/>
</dbReference>
<comment type="caution">
    <text evidence="5">The sequence shown here is derived from an EMBL/GenBank/DDBJ whole genome shotgun (WGS) entry which is preliminary data.</text>
</comment>
<dbReference type="RefSeq" id="WP_023625805.1">
    <property type="nucleotide sequence ID" value="NZ_BAUW01000006.1"/>
</dbReference>
<dbReference type="PANTHER" id="PTHR22916:SF51">
    <property type="entry name" value="GLYCOSYLTRANSFERASE EPSH-RELATED"/>
    <property type="match status" value="1"/>
</dbReference>
<dbReference type="Gene3D" id="3.90.550.10">
    <property type="entry name" value="Spore Coat Polysaccharide Biosynthesis Protein SpsA, Chain A"/>
    <property type="match status" value="1"/>
</dbReference>
<dbReference type="InterPro" id="IPR029044">
    <property type="entry name" value="Nucleotide-diphossugar_trans"/>
</dbReference>
<dbReference type="EMBL" id="BAUW01000006">
    <property type="protein sequence ID" value="GAE44192.1"/>
    <property type="molecule type" value="Genomic_DNA"/>
</dbReference>
<feature type="domain" description="Glycosyltransferase 2-like" evidence="4">
    <location>
        <begin position="6"/>
        <end position="170"/>
    </location>
</feature>
<dbReference type="AlphaFoldDB" id="W4RJ66"/>
<accession>W4RJ66</accession>
<sequence>MNPKISIIVPVYKVEKYLHKCIDSILAQTFTDFELILIDDGSPDNCGRICDEYARKDSRVSVIHKENGGQASARNMGIDLAKGEFIGFVDSDDWIEPDMYELLYKICTENDCDISNISSIIYFKNRIQKNGFHSLIVQSRPEAMKAMLMGELYDEVVWTKLIKRTLLEDIRFPVGIVYEDTAFTYKVIHKSKKVCSIGAPKYHYIKREESTMDRAKKNIKIDAVLIYDEMFKFMKKYYPDLTSLVSLKLANSALVIMYDISSHVEFNKYRKQFKTVTNILNSYYSSLIRLKEFPRNVKILLTVAKCHPIFYKLLINKLSRRLQV</sequence>